<dbReference type="Proteomes" id="UP000036681">
    <property type="component" value="Unplaced"/>
</dbReference>
<dbReference type="AlphaFoldDB" id="A0A0M3IJA9"/>
<organism evidence="1 2">
    <name type="scientific">Ascaris lumbricoides</name>
    <name type="common">Giant roundworm</name>
    <dbReference type="NCBI Taxonomy" id="6252"/>
    <lineage>
        <taxon>Eukaryota</taxon>
        <taxon>Metazoa</taxon>
        <taxon>Ecdysozoa</taxon>
        <taxon>Nematoda</taxon>
        <taxon>Chromadorea</taxon>
        <taxon>Rhabditida</taxon>
        <taxon>Spirurina</taxon>
        <taxon>Ascaridomorpha</taxon>
        <taxon>Ascaridoidea</taxon>
        <taxon>Ascarididae</taxon>
        <taxon>Ascaris</taxon>
    </lineage>
</organism>
<proteinExistence type="predicted"/>
<reference evidence="2" key="1">
    <citation type="submission" date="2017-02" db="UniProtKB">
        <authorList>
            <consortium name="WormBaseParasite"/>
        </authorList>
    </citation>
    <scope>IDENTIFICATION</scope>
</reference>
<evidence type="ECO:0000313" key="2">
    <source>
        <dbReference type="WBParaSite" id="ALUE_0001871601-mRNA-1"/>
    </source>
</evidence>
<accession>A0A0M3IJA9</accession>
<dbReference type="WBParaSite" id="ALUE_0001871601-mRNA-1">
    <property type="protein sequence ID" value="ALUE_0001871601-mRNA-1"/>
    <property type="gene ID" value="ALUE_0001871601"/>
</dbReference>
<name>A0A0M3IJA9_ASCLU</name>
<evidence type="ECO:0000313" key="1">
    <source>
        <dbReference type="Proteomes" id="UP000036681"/>
    </source>
</evidence>
<keyword evidence="1" id="KW-1185">Reference proteome</keyword>
<sequence>MLFDDANEMMKLADALMGSFAKNALFTSTEFCSWRLILGVYFQQIRFIRIKYEEKCGIVTLDELTLDIDSKLDEVMKVVGIRLYNKFI</sequence>
<protein>
    <submittedName>
        <fullName evidence="2">Phage protein</fullName>
    </submittedName>
</protein>